<dbReference type="Proteomes" id="UP001180840">
    <property type="component" value="Unassembled WGS sequence"/>
</dbReference>
<evidence type="ECO:0000313" key="3">
    <source>
        <dbReference type="Proteomes" id="UP001180840"/>
    </source>
</evidence>
<dbReference type="SUPFAM" id="SSF63829">
    <property type="entry name" value="Calcium-dependent phosphotriesterase"/>
    <property type="match status" value="1"/>
</dbReference>
<dbReference type="PROSITE" id="PS51257">
    <property type="entry name" value="PROKAR_LIPOPROTEIN"/>
    <property type="match status" value="1"/>
</dbReference>
<dbReference type="Pfam" id="PF05096">
    <property type="entry name" value="Glu_cyclase_2"/>
    <property type="match status" value="1"/>
</dbReference>
<feature type="signal peptide" evidence="1">
    <location>
        <begin position="1"/>
        <end position="27"/>
    </location>
</feature>
<comment type="caution">
    <text evidence="2">The sequence shown here is derived from an EMBL/GenBank/DDBJ whole genome shotgun (WGS) entry which is preliminary data.</text>
</comment>
<dbReference type="PANTHER" id="PTHR31270">
    <property type="entry name" value="GLUTAMINYL-PEPTIDE CYCLOTRANSFERASE"/>
    <property type="match status" value="1"/>
</dbReference>
<protein>
    <submittedName>
        <fullName evidence="2">Glutamine cyclotransferase</fullName>
    </submittedName>
</protein>
<name>A0ABU1ZWN3_9CORY</name>
<sequence>MASRIPVLLMVPLAASALAACAGSSSAALSSDPGPETTDVERLGVEIVDTHPFDESSFTQGLEVEPEGTLLVGTGQWGESRVYRRTLDGREVLSRDIDGEHFGEGVTRHRDTVWQLTWQSGVAYRRDADTLEEVGRVRYPGEGWGLCSFQDELLMSDGTSQLRRLEPATFREVERVSVTLDGAPVTGLNELECVNGPEGPEVYANVFTDTDILRIDAATGRTTGVIDGSTIPNNAAPDPDNVLNGIAAIPGSDHFYLSGKRWPDLYEVRFVPVS</sequence>
<evidence type="ECO:0000313" key="2">
    <source>
        <dbReference type="EMBL" id="MDR7328783.1"/>
    </source>
</evidence>
<keyword evidence="3" id="KW-1185">Reference proteome</keyword>
<feature type="chain" id="PRO_5046746011" evidence="1">
    <location>
        <begin position="28"/>
        <end position="274"/>
    </location>
</feature>
<dbReference type="EMBL" id="JAVDXZ010000001">
    <property type="protein sequence ID" value="MDR7328783.1"/>
    <property type="molecule type" value="Genomic_DNA"/>
</dbReference>
<dbReference type="PANTHER" id="PTHR31270:SF1">
    <property type="entry name" value="GLUTAMINYL-PEPTIDE CYCLOTRANSFERASE"/>
    <property type="match status" value="1"/>
</dbReference>
<accession>A0ABU1ZWN3</accession>
<proteinExistence type="predicted"/>
<organism evidence="2 3">
    <name type="scientific">Corynebacterium guangdongense</name>
    <dbReference type="NCBI Taxonomy" id="1783348"/>
    <lineage>
        <taxon>Bacteria</taxon>
        <taxon>Bacillati</taxon>
        <taxon>Actinomycetota</taxon>
        <taxon>Actinomycetes</taxon>
        <taxon>Mycobacteriales</taxon>
        <taxon>Corynebacteriaceae</taxon>
        <taxon>Corynebacterium</taxon>
    </lineage>
</organism>
<keyword evidence="1" id="KW-0732">Signal</keyword>
<evidence type="ECO:0000256" key="1">
    <source>
        <dbReference type="SAM" id="SignalP"/>
    </source>
</evidence>
<gene>
    <name evidence="2" type="ORF">J2S39_000459</name>
</gene>
<dbReference type="InterPro" id="IPR007788">
    <property type="entry name" value="QCT"/>
</dbReference>
<reference evidence="2" key="1">
    <citation type="submission" date="2023-07" db="EMBL/GenBank/DDBJ databases">
        <title>Sequencing the genomes of 1000 actinobacteria strains.</title>
        <authorList>
            <person name="Klenk H.-P."/>
        </authorList>
    </citation>
    <scope>NUCLEOTIDE SEQUENCE</scope>
    <source>
        <strain evidence="2">DSM 107476</strain>
    </source>
</reference>
<dbReference type="RefSeq" id="WP_290197778.1">
    <property type="nucleotide sequence ID" value="NZ_CP047654.1"/>
</dbReference>